<sequence>MELDMPGFGCKHCCASDRKGLCRFFPARRRTLPAKIKDLSDHLRRCTMCPMEVKEMLIQYRRENLDMEPTEDSNKHFFDRVWNRLHSEDKNCKGKVNNQ</sequence>
<dbReference type="AlphaFoldDB" id="A0A7S1E2Y4"/>
<proteinExistence type="predicted"/>
<evidence type="ECO:0000313" key="1">
    <source>
        <dbReference type="EMBL" id="CAD8963436.1"/>
    </source>
</evidence>
<name>A0A7S1E2Y4_9STRA</name>
<gene>
    <name evidence="1" type="ORF">TNIT0693_LOCUS1768</name>
</gene>
<reference evidence="1" key="1">
    <citation type="submission" date="2021-01" db="EMBL/GenBank/DDBJ databases">
        <authorList>
            <person name="Corre E."/>
            <person name="Pelletier E."/>
            <person name="Niang G."/>
            <person name="Scheremetjew M."/>
            <person name="Finn R."/>
            <person name="Kale V."/>
            <person name="Holt S."/>
            <person name="Cochrane G."/>
            <person name="Meng A."/>
            <person name="Brown T."/>
            <person name="Cohen L."/>
        </authorList>
    </citation>
    <scope>NUCLEOTIDE SEQUENCE</scope>
</reference>
<protein>
    <submittedName>
        <fullName evidence="1">Uncharacterized protein</fullName>
    </submittedName>
</protein>
<accession>A0A7S1E2Y4</accession>
<dbReference type="EMBL" id="HBFY01004527">
    <property type="protein sequence ID" value="CAD8963436.1"/>
    <property type="molecule type" value="Transcribed_RNA"/>
</dbReference>
<organism evidence="1">
    <name type="scientific">Thalassionema nitzschioides</name>
    <dbReference type="NCBI Taxonomy" id="33649"/>
    <lineage>
        <taxon>Eukaryota</taxon>
        <taxon>Sar</taxon>
        <taxon>Stramenopiles</taxon>
        <taxon>Ochrophyta</taxon>
        <taxon>Bacillariophyta</taxon>
        <taxon>Fragilariophyceae</taxon>
        <taxon>Fragilariophycidae</taxon>
        <taxon>Thalassionemales</taxon>
        <taxon>Thalassionemataceae</taxon>
        <taxon>Thalassionema</taxon>
    </lineage>
</organism>